<feature type="binding site" evidence="8">
    <location>
        <position position="416"/>
    </location>
    <ligand>
        <name>[4Fe-4S] cluster</name>
        <dbReference type="ChEBI" id="CHEBI:49883"/>
        <label>2</label>
    </ligand>
</feature>
<protein>
    <recommendedName>
        <fullName evidence="8">Ion-translocating oxidoreductase complex subunit C</fullName>
        <ecNumber evidence="8">7.-.-.-</ecNumber>
    </recommendedName>
    <alternativeName>
        <fullName evidence="8">Rnf electron transport complex subunit C</fullName>
    </alternativeName>
</protein>
<dbReference type="Pfam" id="PF10531">
    <property type="entry name" value="SLBB"/>
    <property type="match status" value="1"/>
</dbReference>
<dbReference type="GO" id="GO:0022900">
    <property type="term" value="P:electron transport chain"/>
    <property type="evidence" value="ECO:0007669"/>
    <property type="project" value="UniProtKB-UniRule"/>
</dbReference>
<feature type="binding site" evidence="8">
    <location>
        <position position="374"/>
    </location>
    <ligand>
        <name>[4Fe-4S] cluster</name>
        <dbReference type="ChEBI" id="CHEBI:49883"/>
        <label>1</label>
    </ligand>
</feature>
<dbReference type="EMBL" id="CP006939">
    <property type="protein sequence ID" value="AHC13880.1"/>
    <property type="molecule type" value="Genomic_DNA"/>
</dbReference>
<dbReference type="PROSITE" id="PS00198">
    <property type="entry name" value="4FE4S_FER_1"/>
    <property type="match status" value="1"/>
</dbReference>
<keyword evidence="5 8" id="KW-0249">Electron transport</keyword>
<dbReference type="HOGENOM" id="CLU_010808_6_0_12"/>
<keyword evidence="8" id="KW-0472">Membrane</keyword>
<evidence type="ECO:0000256" key="6">
    <source>
        <dbReference type="ARBA" id="ARBA00023004"/>
    </source>
</evidence>
<comment type="function">
    <text evidence="8">Part of a membrane-bound complex that couples electron transfer with translocation of ions across the membrane.</text>
</comment>
<keyword evidence="12" id="KW-1185">Reference proteome</keyword>
<dbReference type="InterPro" id="IPR010208">
    <property type="entry name" value="Ion_transpt_RnfC/RsxC"/>
</dbReference>
<dbReference type="InterPro" id="IPR011538">
    <property type="entry name" value="Nuo51_FMN-bd"/>
</dbReference>
<evidence type="ECO:0000256" key="2">
    <source>
        <dbReference type="ARBA" id="ARBA00022485"/>
    </source>
</evidence>
<dbReference type="AlphaFoldDB" id="V5WE13"/>
<evidence type="ECO:0000256" key="7">
    <source>
        <dbReference type="ARBA" id="ARBA00023014"/>
    </source>
</evidence>
<keyword evidence="1 8" id="KW-0813">Transport</keyword>
<keyword evidence="3 8" id="KW-0479">Metal-binding</keyword>
<dbReference type="EC" id="7.-.-.-" evidence="8"/>
<comment type="subcellular location">
    <subcellularLocation>
        <location evidence="8">Cell membrane</location>
        <topology evidence="8">Peripheral membrane protein</topology>
    </subcellularLocation>
</comment>
<dbReference type="GO" id="GO:0046872">
    <property type="term" value="F:metal ion binding"/>
    <property type="evidence" value="ECO:0007669"/>
    <property type="project" value="UniProtKB-KW"/>
</dbReference>
<feature type="domain" description="4Fe-4S ferredoxin-type" evidence="10">
    <location>
        <begin position="361"/>
        <end position="391"/>
    </location>
</feature>
<dbReference type="SUPFAM" id="SSF142019">
    <property type="entry name" value="Nqo1 FMN-binding domain-like"/>
    <property type="match status" value="1"/>
</dbReference>
<comment type="similarity">
    <text evidence="8">Belongs to the 4Fe4S bacterial-type ferredoxin family. RnfC subfamily.</text>
</comment>
<keyword evidence="8" id="KW-1003">Cell membrane</keyword>
<dbReference type="Gene3D" id="3.10.20.600">
    <property type="match status" value="1"/>
</dbReference>
<dbReference type="Pfam" id="PF13237">
    <property type="entry name" value="Fer4_10"/>
    <property type="match status" value="1"/>
</dbReference>
<feature type="binding site" evidence="8">
    <location>
        <position position="377"/>
    </location>
    <ligand>
        <name>[4Fe-4S] cluster</name>
        <dbReference type="ChEBI" id="CHEBI:49883"/>
        <label>1</label>
    </ligand>
</feature>
<name>V5WE13_9SPIO</name>
<dbReference type="SUPFAM" id="SSF46548">
    <property type="entry name" value="alpha-helical ferredoxin"/>
    <property type="match status" value="1"/>
</dbReference>
<feature type="binding site" evidence="8">
    <location>
        <position position="371"/>
    </location>
    <ligand>
        <name>[4Fe-4S] cluster</name>
        <dbReference type="ChEBI" id="CHEBI:49883"/>
        <label>1</label>
    </ligand>
</feature>
<evidence type="ECO:0000256" key="3">
    <source>
        <dbReference type="ARBA" id="ARBA00022723"/>
    </source>
</evidence>
<dbReference type="KEGG" id="slr:L21SP2_0448"/>
<comment type="cofactor">
    <cofactor evidence="8">
        <name>[4Fe-4S] cluster</name>
        <dbReference type="ChEBI" id="CHEBI:49883"/>
    </cofactor>
    <text evidence="8">Binds 2 [4Fe-4S] clusters per subunit.</text>
</comment>
<dbReference type="Pfam" id="PF01512">
    <property type="entry name" value="Complex1_51K"/>
    <property type="match status" value="1"/>
</dbReference>
<dbReference type="PATRIC" id="fig|1307761.3.peg.448"/>
<accession>V5WE13</accession>
<feature type="binding site" evidence="8">
    <location>
        <position position="413"/>
    </location>
    <ligand>
        <name>[4Fe-4S] cluster</name>
        <dbReference type="ChEBI" id="CHEBI:49883"/>
        <label>2</label>
    </ligand>
</feature>
<gene>
    <name evidence="8" type="primary">rnfC</name>
    <name evidence="11" type="ORF">L21SP2_0448</name>
</gene>
<dbReference type="Pfam" id="PF13375">
    <property type="entry name" value="RnfC_N"/>
    <property type="match status" value="1"/>
</dbReference>
<evidence type="ECO:0000256" key="8">
    <source>
        <dbReference type="HAMAP-Rule" id="MF_00461"/>
    </source>
</evidence>
<evidence type="ECO:0000256" key="1">
    <source>
        <dbReference type="ARBA" id="ARBA00022448"/>
    </source>
</evidence>
<dbReference type="InterPro" id="IPR017896">
    <property type="entry name" value="4Fe4S_Fe-S-bd"/>
</dbReference>
<dbReference type="NCBIfam" id="NF003454">
    <property type="entry name" value="PRK05035.1"/>
    <property type="match status" value="1"/>
</dbReference>
<keyword evidence="6 8" id="KW-0408">Iron</keyword>
<keyword evidence="4 8" id="KW-0677">Repeat</keyword>
<reference evidence="11 12" key="1">
    <citation type="journal article" date="2015" name="Stand. Genomic Sci.">
        <title>Complete genome sequence and description of Salinispira pacifica gen. nov., sp. nov., a novel spirochaete isolated form a hypersaline microbial mat.</title>
        <authorList>
            <person name="Ben Hania W."/>
            <person name="Joseph M."/>
            <person name="Schumann P."/>
            <person name="Bunk B."/>
            <person name="Fiebig A."/>
            <person name="Sproer C."/>
            <person name="Klenk H.P."/>
            <person name="Fardeau M.L."/>
            <person name="Spring S."/>
        </authorList>
    </citation>
    <scope>NUCLEOTIDE SEQUENCE [LARGE SCALE GENOMIC DNA]</scope>
    <source>
        <strain evidence="11 12">L21-RPul-D2</strain>
    </source>
</reference>
<dbReference type="GO" id="GO:0051539">
    <property type="term" value="F:4 iron, 4 sulfur cluster binding"/>
    <property type="evidence" value="ECO:0007669"/>
    <property type="project" value="UniProtKB-KW"/>
</dbReference>
<comment type="subunit">
    <text evidence="8">The complex is composed of six subunits: RnfA, RnfB, RnfC, RnfD, RnfE and RnfG.</text>
</comment>
<keyword evidence="2 8" id="KW-0004">4Fe-4S</keyword>
<dbReference type="GO" id="GO:0005886">
    <property type="term" value="C:plasma membrane"/>
    <property type="evidence" value="ECO:0007669"/>
    <property type="project" value="UniProtKB-SubCell"/>
</dbReference>
<dbReference type="InterPro" id="IPR026902">
    <property type="entry name" value="RnfC_N"/>
</dbReference>
<dbReference type="InterPro" id="IPR017900">
    <property type="entry name" value="4Fe4S_Fe_S_CS"/>
</dbReference>
<evidence type="ECO:0000256" key="5">
    <source>
        <dbReference type="ARBA" id="ARBA00022982"/>
    </source>
</evidence>
<dbReference type="HAMAP" id="MF_00461">
    <property type="entry name" value="RsxC_RnfC"/>
    <property type="match status" value="1"/>
</dbReference>
<feature type="region of interest" description="Disordered" evidence="9">
    <location>
        <begin position="1"/>
        <end position="22"/>
    </location>
</feature>
<feature type="binding site" evidence="8">
    <location>
        <position position="410"/>
    </location>
    <ligand>
        <name>[4Fe-4S] cluster</name>
        <dbReference type="ChEBI" id="CHEBI:49883"/>
        <label>2</label>
    </ligand>
</feature>
<evidence type="ECO:0000256" key="4">
    <source>
        <dbReference type="ARBA" id="ARBA00022737"/>
    </source>
</evidence>
<evidence type="ECO:0000256" key="9">
    <source>
        <dbReference type="SAM" id="MobiDB-lite"/>
    </source>
</evidence>
<dbReference type="Proteomes" id="UP000018680">
    <property type="component" value="Chromosome"/>
</dbReference>
<evidence type="ECO:0000313" key="11">
    <source>
        <dbReference type="EMBL" id="AHC13880.1"/>
    </source>
</evidence>
<proteinExistence type="inferred from homology"/>
<dbReference type="NCBIfam" id="TIGR01945">
    <property type="entry name" value="rnfC"/>
    <property type="match status" value="1"/>
</dbReference>
<dbReference type="InterPro" id="IPR037225">
    <property type="entry name" value="Nuo51_FMN-bd_sf"/>
</dbReference>
<dbReference type="Gene3D" id="3.40.50.11540">
    <property type="entry name" value="NADH-ubiquinone oxidoreductase 51kDa subunit"/>
    <property type="match status" value="1"/>
</dbReference>
<feature type="binding site" evidence="8">
    <location>
        <position position="381"/>
    </location>
    <ligand>
        <name>[4Fe-4S] cluster</name>
        <dbReference type="ChEBI" id="CHEBI:49883"/>
        <label>2</label>
    </ligand>
</feature>
<dbReference type="RefSeq" id="WP_024266812.1">
    <property type="nucleotide sequence ID" value="NC_023035.1"/>
</dbReference>
<dbReference type="PANTHER" id="PTHR43034:SF2">
    <property type="entry name" value="ION-TRANSLOCATING OXIDOREDUCTASE COMPLEX SUBUNIT C"/>
    <property type="match status" value="1"/>
</dbReference>
<feature type="binding site" evidence="8">
    <location>
        <position position="420"/>
    </location>
    <ligand>
        <name>[4Fe-4S] cluster</name>
        <dbReference type="ChEBI" id="CHEBI:49883"/>
        <label>1</label>
    </ligand>
</feature>
<dbReference type="eggNOG" id="COG4656">
    <property type="taxonomic scope" value="Bacteria"/>
</dbReference>
<feature type="domain" description="4Fe-4S ferredoxin-type" evidence="10">
    <location>
        <begin position="401"/>
        <end position="430"/>
    </location>
</feature>
<dbReference type="OrthoDB" id="9767754at2"/>
<dbReference type="InterPro" id="IPR019554">
    <property type="entry name" value="Soluble_ligand-bd"/>
</dbReference>
<keyword evidence="7 8" id="KW-0411">Iron-sulfur</keyword>
<dbReference type="STRING" id="1307761.L21SP2_0448"/>
<dbReference type="PROSITE" id="PS51379">
    <property type="entry name" value="4FE4S_FER_2"/>
    <property type="match status" value="2"/>
</dbReference>
<organism evidence="11 12">
    <name type="scientific">Salinispira pacifica</name>
    <dbReference type="NCBI Taxonomy" id="1307761"/>
    <lineage>
        <taxon>Bacteria</taxon>
        <taxon>Pseudomonadati</taxon>
        <taxon>Spirochaetota</taxon>
        <taxon>Spirochaetia</taxon>
        <taxon>Spirochaetales</taxon>
        <taxon>Spirochaetaceae</taxon>
        <taxon>Salinispira</taxon>
    </lineage>
</organism>
<dbReference type="GO" id="GO:0009055">
    <property type="term" value="F:electron transfer activity"/>
    <property type="evidence" value="ECO:0007669"/>
    <property type="project" value="InterPro"/>
</dbReference>
<dbReference type="PANTHER" id="PTHR43034">
    <property type="entry name" value="ION-TRANSLOCATING OXIDOREDUCTASE COMPLEX SUBUNIT C"/>
    <property type="match status" value="1"/>
</dbReference>
<evidence type="ECO:0000259" key="10">
    <source>
        <dbReference type="PROSITE" id="PS51379"/>
    </source>
</evidence>
<sequence>MTQLKTFPMGGIHPPEEKLTSDMPVQPLPLPKEVTVLLGQHLGKPAAALVKPGDEVKAGTLIAKADGFISANVHSPVSGKVKRITTAYDVSGFPRDAVIIAVNGDEWEEEIQVESDPLSTLPDDLGDINTKLLDRGVVGLGGATFPSNVKYSIPPGKHADTLIINAVECEPYLTSDHRIMLEYADEILLGVEILRRNLGVDRVFIGIENNKPDAVEHMEERRSALGLNFTIQPLKVKYPQGAEKQLIKAVTRREVPSGTLPIEVGCVVNNVATARAAYDAVIRNKPLVERVVTVTGRGVRNPGNYLVRIGTPLRELIEAAGGFSDDAAKVILGGPMMGKAAQRLDIPVVKGTGGVLVLTGQEAARKPVETCIRCGRCVKVCPMGLEPYLLQQLTELKRYDDADRRRITDCVECGSCSYTCPSNRPLLDYIRLGKATVIAAKRRAK</sequence>
<dbReference type="Gene3D" id="3.30.70.20">
    <property type="match status" value="1"/>
</dbReference>
<evidence type="ECO:0000313" key="12">
    <source>
        <dbReference type="Proteomes" id="UP000018680"/>
    </source>
</evidence>
<keyword evidence="8" id="KW-1278">Translocase</keyword>